<dbReference type="AlphaFoldDB" id="A0A085VC94"/>
<keyword evidence="2" id="KW-1185">Reference proteome</keyword>
<gene>
    <name evidence="1" type="ORF">IV01_21545</name>
</gene>
<sequence length="67" mass="7364">MKKARSIAVLIAPEVRMRQRTSVGNGQDLEGSILRTDLFIAGVFFLSHPAGMLELARRELSIDADGH</sequence>
<organism evidence="1 2">
    <name type="scientific">Pseudomonas syringae</name>
    <dbReference type="NCBI Taxonomy" id="317"/>
    <lineage>
        <taxon>Bacteria</taxon>
        <taxon>Pseudomonadati</taxon>
        <taxon>Pseudomonadota</taxon>
        <taxon>Gammaproteobacteria</taxon>
        <taxon>Pseudomonadales</taxon>
        <taxon>Pseudomonadaceae</taxon>
        <taxon>Pseudomonas</taxon>
    </lineage>
</organism>
<comment type="caution">
    <text evidence="1">The sequence shown here is derived from an EMBL/GenBank/DDBJ whole genome shotgun (WGS) entry which is preliminary data.</text>
</comment>
<proteinExistence type="predicted"/>
<dbReference type="Proteomes" id="UP000028631">
    <property type="component" value="Unassembled WGS sequence"/>
</dbReference>
<dbReference type="PATRIC" id="fig|317.175.peg.4495"/>
<evidence type="ECO:0000313" key="1">
    <source>
        <dbReference type="EMBL" id="KFE53057.1"/>
    </source>
</evidence>
<dbReference type="EMBL" id="JPQU01000067">
    <property type="protein sequence ID" value="KFE53057.1"/>
    <property type="molecule type" value="Genomic_DNA"/>
</dbReference>
<name>A0A085VC94_PSESX</name>
<evidence type="ECO:0000313" key="2">
    <source>
        <dbReference type="Proteomes" id="UP000028631"/>
    </source>
</evidence>
<reference evidence="1 2" key="1">
    <citation type="submission" date="2014-07" db="EMBL/GenBank/DDBJ databases">
        <title>Draft Genome Sequences of Environmental Pseudomonas syringae strains.</title>
        <authorList>
            <person name="Baltrus D.A."/>
            <person name="Berge O."/>
            <person name="Morris C."/>
        </authorList>
    </citation>
    <scope>NUCLEOTIDE SEQUENCE [LARGE SCALE GENOMIC DNA]</scope>
    <source>
        <strain evidence="1 2">GAW0119</strain>
    </source>
</reference>
<accession>A0A085VC94</accession>
<protein>
    <submittedName>
        <fullName evidence="1">Uncharacterized protein</fullName>
    </submittedName>
</protein>